<evidence type="ECO:0000313" key="4">
    <source>
        <dbReference type="Proteomes" id="UP000501849"/>
    </source>
</evidence>
<reference evidence="3 4" key="1">
    <citation type="submission" date="2019-04" db="EMBL/GenBank/DDBJ databases">
        <title>Draft, Whole-Genome Sequence of the Anthracene-degrading Mycobacterium frederiksbergense LB501T, Isolated from a Polycyclic Aromatic Hydrocarbon (PAH)-Contaminated Soil.</title>
        <authorList>
            <person name="Augelletti F."/>
        </authorList>
    </citation>
    <scope>NUCLEOTIDE SEQUENCE [LARGE SCALE GENOMIC DNA]</scope>
    <source>
        <strain evidence="3 4">LB 501T</strain>
    </source>
</reference>
<gene>
    <name evidence="3" type="ORF">EXE63_19025</name>
</gene>
<feature type="domain" description="Putative regulatory protein FmdB zinc ribbon" evidence="2">
    <location>
        <begin position="12"/>
        <end position="52"/>
    </location>
</feature>
<keyword evidence="4" id="KW-1185">Reference proteome</keyword>
<dbReference type="RefSeq" id="WP_168143199.1">
    <property type="nucleotide sequence ID" value="NZ_CP038799.1"/>
</dbReference>
<dbReference type="Proteomes" id="UP000501849">
    <property type="component" value="Chromosome"/>
</dbReference>
<evidence type="ECO:0000313" key="3">
    <source>
        <dbReference type="EMBL" id="QIV82743.1"/>
    </source>
</evidence>
<accession>A0A6H0S5G6</accession>
<dbReference type="InterPro" id="IPR013429">
    <property type="entry name" value="Regulatory_FmdB_Zinc_ribbon"/>
</dbReference>
<organism evidence="3 4">
    <name type="scientific">Mycolicibacterium frederiksbergense</name>
    <dbReference type="NCBI Taxonomy" id="117567"/>
    <lineage>
        <taxon>Bacteria</taxon>
        <taxon>Bacillati</taxon>
        <taxon>Actinomycetota</taxon>
        <taxon>Actinomycetes</taxon>
        <taxon>Mycobacteriales</taxon>
        <taxon>Mycobacteriaceae</taxon>
        <taxon>Mycolicibacterium</taxon>
    </lineage>
</organism>
<name>A0A6H0S5G6_9MYCO</name>
<sequence length="105" mass="11464">MGTFERSVEDSMPRYRYRCATDGPFDLHFAMGSAPTSVECETCCGRSTRVYSLGGMLTSDPVGERILDLHAQSQSAPGVVHTTAGAAQPSTRRYADPRHRMLPTP</sequence>
<evidence type="ECO:0000256" key="1">
    <source>
        <dbReference type="SAM" id="MobiDB-lite"/>
    </source>
</evidence>
<dbReference type="SMART" id="SM00834">
    <property type="entry name" value="CxxC_CXXC_SSSS"/>
    <property type="match status" value="1"/>
</dbReference>
<dbReference type="EMBL" id="CP038799">
    <property type="protein sequence ID" value="QIV82743.1"/>
    <property type="molecule type" value="Genomic_DNA"/>
</dbReference>
<proteinExistence type="predicted"/>
<dbReference type="KEGG" id="mfre:EXE63_19025"/>
<dbReference type="AlphaFoldDB" id="A0A6H0S5G6"/>
<protein>
    <submittedName>
        <fullName evidence="3">Zinc ribbon domain-containing protein</fullName>
    </submittedName>
</protein>
<feature type="region of interest" description="Disordered" evidence="1">
    <location>
        <begin position="73"/>
        <end position="105"/>
    </location>
</feature>
<evidence type="ECO:0000259" key="2">
    <source>
        <dbReference type="SMART" id="SM00834"/>
    </source>
</evidence>